<dbReference type="Proteomes" id="UP001205105">
    <property type="component" value="Unassembled WGS sequence"/>
</dbReference>
<sequence>MVQRRSVLAGALLAVATAAAVLPLAHARAGPVPQKGFTYWAGCEPPAYCQPATGSGLISADAASRVEAAAAVANSSVQAAAAVAALPAGYSKFWGAAGERFDPAGRITDYSFAGYKQGNEPLPSPPVTASYKQFQQPGMSDTDALLAAVAWAHQQPYDKWVVIRIPAGTHILNRQIIIKRPRLILRGDGSATTVFKVDNPLKDIPNVPQPKGGYGFYNQEAFINFRGQYLRDLALTKVANSSQLRVGQYVVLVLSDKGGTLNRYLMNERQEYTLSKSHQNRLVVRFPVKITAIQGQARRAEQQGTAALKHAYVALERPLPFAIRPDFNPELLPQKGTVYESGIEGVTFNFRWAFYGGHHYEDGYNAVEFREVFNCFARDIATINADSCVFIDKCTGITVKGLKITQTKPRDPNGSKGDGHWGVHSGSSADVLVDGWQCTQNMLHVVGADAMSLFAVFANGVMSNGNLELHRGLAGQSLFTNINVGIGDHAMQSGGPASSGPNTVAFTTFWNVFTSTGAAMPPPGSNTAKQGECSFGPDITFVGTKLQGKFCATWTYEAIPNPVNPPNLYTAMLDKRLGARKA</sequence>
<gene>
    <name evidence="2" type="ORF">COHA_002287</name>
</gene>
<comment type="caution">
    <text evidence="2">The sequence shown here is derived from an EMBL/GenBank/DDBJ whole genome shotgun (WGS) entry which is preliminary data.</text>
</comment>
<dbReference type="AlphaFoldDB" id="A0AAD5DUZ7"/>
<evidence type="ECO:0000313" key="3">
    <source>
        <dbReference type="Proteomes" id="UP001205105"/>
    </source>
</evidence>
<reference evidence="2" key="1">
    <citation type="submission" date="2020-11" db="EMBL/GenBank/DDBJ databases">
        <title>Chlorella ohadii genome sequencing and assembly.</title>
        <authorList>
            <person name="Murik O."/>
            <person name="Treves H."/>
            <person name="Kedem I."/>
            <person name="Shotland Y."/>
            <person name="Kaplan A."/>
        </authorList>
    </citation>
    <scope>NUCLEOTIDE SEQUENCE</scope>
    <source>
        <strain evidence="2">1</strain>
    </source>
</reference>
<feature type="signal peptide" evidence="1">
    <location>
        <begin position="1"/>
        <end position="27"/>
    </location>
</feature>
<feature type="chain" id="PRO_5041982813" description="Pectate lyase superfamily protein domain-containing protein" evidence="1">
    <location>
        <begin position="28"/>
        <end position="582"/>
    </location>
</feature>
<keyword evidence="1" id="KW-0732">Signal</keyword>
<protein>
    <recommendedName>
        <fullName evidence="4">Pectate lyase superfamily protein domain-containing protein</fullName>
    </recommendedName>
</protein>
<dbReference type="InterPro" id="IPR006311">
    <property type="entry name" value="TAT_signal"/>
</dbReference>
<accession>A0AAD5DUZ7</accession>
<evidence type="ECO:0000313" key="2">
    <source>
        <dbReference type="EMBL" id="KAI7844152.1"/>
    </source>
</evidence>
<dbReference type="PROSITE" id="PS51318">
    <property type="entry name" value="TAT"/>
    <property type="match status" value="1"/>
</dbReference>
<organism evidence="2 3">
    <name type="scientific">Chlorella ohadii</name>
    <dbReference type="NCBI Taxonomy" id="2649997"/>
    <lineage>
        <taxon>Eukaryota</taxon>
        <taxon>Viridiplantae</taxon>
        <taxon>Chlorophyta</taxon>
        <taxon>core chlorophytes</taxon>
        <taxon>Trebouxiophyceae</taxon>
        <taxon>Chlorellales</taxon>
        <taxon>Chlorellaceae</taxon>
        <taxon>Chlorella clade</taxon>
        <taxon>Chlorella</taxon>
    </lineage>
</organism>
<name>A0AAD5DUZ7_9CHLO</name>
<keyword evidence="3" id="KW-1185">Reference proteome</keyword>
<dbReference type="Gene3D" id="2.160.20.10">
    <property type="entry name" value="Single-stranded right-handed beta-helix, Pectin lyase-like"/>
    <property type="match status" value="1"/>
</dbReference>
<evidence type="ECO:0008006" key="4">
    <source>
        <dbReference type="Google" id="ProtNLM"/>
    </source>
</evidence>
<dbReference type="InterPro" id="IPR011050">
    <property type="entry name" value="Pectin_lyase_fold/virulence"/>
</dbReference>
<evidence type="ECO:0000256" key="1">
    <source>
        <dbReference type="SAM" id="SignalP"/>
    </source>
</evidence>
<dbReference type="InterPro" id="IPR012334">
    <property type="entry name" value="Pectin_lyas_fold"/>
</dbReference>
<dbReference type="EMBL" id="JADXDR010000033">
    <property type="protein sequence ID" value="KAI7844152.1"/>
    <property type="molecule type" value="Genomic_DNA"/>
</dbReference>
<proteinExistence type="predicted"/>
<dbReference type="SUPFAM" id="SSF51126">
    <property type="entry name" value="Pectin lyase-like"/>
    <property type="match status" value="1"/>
</dbReference>